<dbReference type="AlphaFoldDB" id="A0A2P6MYN6"/>
<dbReference type="InterPro" id="IPR008901">
    <property type="entry name" value="ACER"/>
</dbReference>
<keyword evidence="4" id="KW-0378">Hydrolase</keyword>
<evidence type="ECO:0000256" key="6">
    <source>
        <dbReference type="ARBA" id="ARBA00023136"/>
    </source>
</evidence>
<feature type="binding site" evidence="8">
    <location>
        <position position="235"/>
    </location>
    <ligand>
        <name>Zn(2+)</name>
        <dbReference type="ChEBI" id="CHEBI:29105"/>
        <note>catalytic</note>
    </ligand>
</feature>
<evidence type="ECO:0000256" key="5">
    <source>
        <dbReference type="ARBA" id="ARBA00022989"/>
    </source>
</evidence>
<evidence type="ECO:0000313" key="10">
    <source>
        <dbReference type="EMBL" id="PRP76812.1"/>
    </source>
</evidence>
<evidence type="ECO:0000256" key="1">
    <source>
        <dbReference type="ARBA" id="ARBA00004141"/>
    </source>
</evidence>
<feature type="transmembrane region" description="Helical" evidence="9">
    <location>
        <begin position="237"/>
        <end position="260"/>
    </location>
</feature>
<feature type="binding site" evidence="7">
    <location>
        <position position="33"/>
    </location>
    <ligand>
        <name>Ca(2+)</name>
        <dbReference type="ChEBI" id="CHEBI:29108"/>
    </ligand>
</feature>
<evidence type="ECO:0000256" key="3">
    <source>
        <dbReference type="ARBA" id="ARBA00022692"/>
    </source>
</evidence>
<comment type="caution">
    <text evidence="10">The sequence shown here is derived from an EMBL/GenBank/DDBJ whole genome shotgun (WGS) entry which is preliminary data.</text>
</comment>
<dbReference type="GO" id="GO:0046872">
    <property type="term" value="F:metal ion binding"/>
    <property type="evidence" value="ECO:0007669"/>
    <property type="project" value="UniProtKB-KW"/>
</dbReference>
<keyword evidence="6 9" id="KW-0472">Membrane</keyword>
<dbReference type="OrthoDB" id="15687at2759"/>
<comment type="cofactor">
    <cofactor evidence="8">
        <name>Zn(2+)</name>
        <dbReference type="ChEBI" id="CHEBI:29105"/>
    </cofactor>
</comment>
<feature type="transmembrane region" description="Helical" evidence="9">
    <location>
        <begin position="139"/>
        <end position="158"/>
    </location>
</feature>
<keyword evidence="7" id="KW-0106">Calcium</keyword>
<keyword evidence="11" id="KW-1185">Reference proteome</keyword>
<dbReference type="Pfam" id="PF05875">
    <property type="entry name" value="Ceramidase"/>
    <property type="match status" value="1"/>
</dbReference>
<feature type="transmembrane region" description="Helical" evidence="9">
    <location>
        <begin position="193"/>
        <end position="210"/>
    </location>
</feature>
<feature type="transmembrane region" description="Helical" evidence="9">
    <location>
        <begin position="114"/>
        <end position="133"/>
    </location>
</feature>
<dbReference type="PANTHER" id="PTHR46187:SF3">
    <property type="entry name" value="ALKALINE CERAMIDASE 3"/>
    <property type="match status" value="1"/>
</dbReference>
<feature type="transmembrane region" description="Helical" evidence="9">
    <location>
        <begin position="62"/>
        <end position="79"/>
    </location>
</feature>
<organism evidence="10 11">
    <name type="scientific">Planoprotostelium fungivorum</name>
    <dbReference type="NCBI Taxonomy" id="1890364"/>
    <lineage>
        <taxon>Eukaryota</taxon>
        <taxon>Amoebozoa</taxon>
        <taxon>Evosea</taxon>
        <taxon>Variosea</taxon>
        <taxon>Cavosteliida</taxon>
        <taxon>Cavosteliaceae</taxon>
        <taxon>Planoprotostelium</taxon>
    </lineage>
</organism>
<feature type="binding site" evidence="8">
    <location>
        <position position="80"/>
    </location>
    <ligand>
        <name>Zn(2+)</name>
        <dbReference type="ChEBI" id="CHEBI:29105"/>
        <note>catalytic</note>
    </ligand>
</feature>
<evidence type="ECO:0000256" key="4">
    <source>
        <dbReference type="ARBA" id="ARBA00022801"/>
    </source>
</evidence>
<comment type="similarity">
    <text evidence="2">Belongs to the alkaline ceramidase family.</text>
</comment>
<feature type="binding site" evidence="8">
    <location>
        <position position="239"/>
    </location>
    <ligand>
        <name>Zn(2+)</name>
        <dbReference type="ChEBI" id="CHEBI:29105"/>
        <note>catalytic</note>
    </ligand>
</feature>
<evidence type="ECO:0000256" key="2">
    <source>
        <dbReference type="ARBA" id="ARBA00009780"/>
    </source>
</evidence>
<dbReference type="EMBL" id="MDYQ01000299">
    <property type="protein sequence ID" value="PRP76812.1"/>
    <property type="molecule type" value="Genomic_DNA"/>
</dbReference>
<evidence type="ECO:0000256" key="7">
    <source>
        <dbReference type="PIRSR" id="PIRSR608901-1"/>
    </source>
</evidence>
<name>A0A2P6MYN6_9EUKA</name>
<accession>A0A2P6MYN6</accession>
<proteinExistence type="inferred from homology"/>
<dbReference type="Proteomes" id="UP000241769">
    <property type="component" value="Unassembled WGS sequence"/>
</dbReference>
<evidence type="ECO:0000256" key="8">
    <source>
        <dbReference type="PIRSR" id="PIRSR608901-2"/>
    </source>
</evidence>
<feature type="binding site" evidence="7">
    <location>
        <position position="20"/>
    </location>
    <ligand>
        <name>Ca(2+)</name>
        <dbReference type="ChEBI" id="CHEBI:29108"/>
    </ligand>
</feature>
<evidence type="ECO:0000256" key="9">
    <source>
        <dbReference type="SAM" id="Phobius"/>
    </source>
</evidence>
<reference evidence="10 11" key="1">
    <citation type="journal article" date="2018" name="Genome Biol. Evol.">
        <title>Multiple Roots of Fruiting Body Formation in Amoebozoa.</title>
        <authorList>
            <person name="Hillmann F."/>
            <person name="Forbes G."/>
            <person name="Novohradska S."/>
            <person name="Ferling I."/>
            <person name="Riege K."/>
            <person name="Groth M."/>
            <person name="Westermann M."/>
            <person name="Marz M."/>
            <person name="Spaller T."/>
            <person name="Winckler T."/>
            <person name="Schaap P."/>
            <person name="Glockner G."/>
        </authorList>
    </citation>
    <scope>NUCLEOTIDE SEQUENCE [LARGE SCALE GENOMIC DNA]</scope>
    <source>
        <strain evidence="10 11">Jena</strain>
    </source>
</reference>
<keyword evidence="3 9" id="KW-0812">Transmembrane</keyword>
<comment type="subcellular location">
    <subcellularLocation>
        <location evidence="1">Membrane</location>
        <topology evidence="1">Multi-pass membrane protein</topology>
    </subcellularLocation>
</comment>
<dbReference type="GO" id="GO:0046513">
    <property type="term" value="P:ceramide biosynthetic process"/>
    <property type="evidence" value="ECO:0007669"/>
    <property type="project" value="TreeGrafter"/>
</dbReference>
<dbReference type="STRING" id="1890364.A0A2P6MYN6"/>
<sequence length="289" mass="33937">MKYFEDHPTGVWNATATLNWCEEDYVVTPYIAEFVNTLTNLWAVTAAIYIYDVYKYKYDTRYLFLWISGCIVATGSWFFHMTLRWEWQTAASFLFLNIELTPKSASREEQKRNALFVAVPLILLTSVISIVYIQINIAIFHQVAYAAMVLSSVVRTIILHRRYYHKFIQPHLSTEGDITDVQKRRTFAEMRKLQIIGAVMFLTAFILWNVDNVFCLELRKARRDMGRLGFLLQLHGWWHIGTGIGTVYMAAATQMLSLLLRDEKETYRFFWTLFIPRPIVDQNKGQKRL</sequence>
<keyword evidence="8" id="KW-0862">Zinc</keyword>
<dbReference type="PANTHER" id="PTHR46187">
    <property type="entry name" value="ALKALINE CERAMIDASE 3"/>
    <property type="match status" value="1"/>
</dbReference>
<feature type="binding site" evidence="7">
    <location>
        <position position="22"/>
    </location>
    <ligand>
        <name>Ca(2+)</name>
        <dbReference type="ChEBI" id="CHEBI:29108"/>
    </ligand>
</feature>
<dbReference type="GO" id="GO:0016811">
    <property type="term" value="F:hydrolase activity, acting on carbon-nitrogen (but not peptide) bonds, in linear amides"/>
    <property type="evidence" value="ECO:0007669"/>
    <property type="project" value="InterPro"/>
</dbReference>
<dbReference type="GO" id="GO:0046514">
    <property type="term" value="P:ceramide catabolic process"/>
    <property type="evidence" value="ECO:0007669"/>
    <property type="project" value="TreeGrafter"/>
</dbReference>
<evidence type="ECO:0000313" key="11">
    <source>
        <dbReference type="Proteomes" id="UP000241769"/>
    </source>
</evidence>
<keyword evidence="5 9" id="KW-1133">Transmembrane helix</keyword>
<gene>
    <name evidence="10" type="ORF">PROFUN_14852</name>
</gene>
<dbReference type="GO" id="GO:0005789">
    <property type="term" value="C:endoplasmic reticulum membrane"/>
    <property type="evidence" value="ECO:0007669"/>
    <property type="project" value="TreeGrafter"/>
</dbReference>
<protein>
    <submittedName>
        <fullName evidence="10">Alkaline dihydroceramidase, involved in sphingolipid metabolism</fullName>
    </submittedName>
</protein>
<keyword evidence="7" id="KW-0479">Metal-binding</keyword>
<dbReference type="InParanoid" id="A0A2P6MYN6"/>